<dbReference type="Proteomes" id="UP000574133">
    <property type="component" value="Unassembled WGS sequence"/>
</dbReference>
<organism evidence="1 2">
    <name type="scientific">Cohnella lubricantis</name>
    <dbReference type="NCBI Taxonomy" id="2163172"/>
    <lineage>
        <taxon>Bacteria</taxon>
        <taxon>Bacillati</taxon>
        <taxon>Bacillota</taxon>
        <taxon>Bacilli</taxon>
        <taxon>Bacillales</taxon>
        <taxon>Paenibacillaceae</taxon>
        <taxon>Cohnella</taxon>
    </lineage>
</organism>
<dbReference type="SUPFAM" id="SSF48208">
    <property type="entry name" value="Six-hairpin glycosidases"/>
    <property type="match status" value="2"/>
</dbReference>
<dbReference type="Gene3D" id="1.50.10.20">
    <property type="match status" value="1"/>
</dbReference>
<keyword evidence="2" id="KW-1185">Reference proteome</keyword>
<accession>A0A841T9V3</accession>
<name>A0A841T9V3_9BACL</name>
<dbReference type="InterPro" id="IPR008928">
    <property type="entry name" value="6-hairpin_glycosidase_sf"/>
</dbReference>
<protein>
    <submittedName>
        <fullName evidence="1">Uncharacterized protein</fullName>
    </submittedName>
</protein>
<gene>
    <name evidence="1" type="ORF">H4Q31_00560</name>
</gene>
<evidence type="ECO:0000313" key="2">
    <source>
        <dbReference type="Proteomes" id="UP000574133"/>
    </source>
</evidence>
<dbReference type="GO" id="GO:0005975">
    <property type="term" value="P:carbohydrate metabolic process"/>
    <property type="evidence" value="ECO:0007669"/>
    <property type="project" value="InterPro"/>
</dbReference>
<comment type="caution">
    <text evidence="1">The sequence shown here is derived from an EMBL/GenBank/DDBJ whole genome shotgun (WGS) entry which is preliminary data.</text>
</comment>
<evidence type="ECO:0000313" key="1">
    <source>
        <dbReference type="EMBL" id="MBB6675817.1"/>
    </source>
</evidence>
<dbReference type="RefSeq" id="WP_185177126.1">
    <property type="nucleotide sequence ID" value="NZ_CBCSEP010000025.1"/>
</dbReference>
<sequence length="674" mass="77297">MGTISMTLDDQLKRFVRNILCDPIGGVRPEISQNRVNANLLQVRLTFHLEHAVNQDDWRLAIEPGFVPTFHWAPHLTPTDSHIIDQHSFRSPAVMARDKKRLLILLPDLEVMSKGTPVRWYLDNDASRNVLQLGMSECRVKEHVLYERAPGAAYPAGDVEVGFYLMTYDDPQVLANPWRPVLEFLWDRWGSPLFRTGAPLQAPLAGFVRHAYRWALDTWKDSVWQQFKLNGREVGAAAFIVNVTQSPNYPGPANEREFRSIWNQAWFSSLRSAHGLYRYGLETNEPDLVRRARMTKELALAAPQRNGMFPAVIATEMEQAQADGQTVNRSKGWETAFWGNSNRNPVKPWQSVKSAPYHILDMSWTALLMLRWYEELEADERLLDYAARYADALIQLQDENGFFPAWLDYDTLEPLEVLKDSPETAMSVTFLLKLQELTGRGEYAASAIRAAEAVARDAVPTGRWEDFETYWSCSTYGNQEYVGRQFARNNMYKQCNFSMFWAAEAFLACYKHSQEPKYLKLGERCLDEMLMTQASWQPPYIPIDALGGFGVMNCDGEWNDARQSLFAELILDYGEALQREEYIERGLAALKCAFVMMYCPENPRTKAQWEKVYPFFNEKDYGFMMENYGHGGEANEEGLGIGEFTIFDWGNGAAAEAYLRVKAHHGELLSRNRM</sequence>
<dbReference type="EMBL" id="JACJVN010000005">
    <property type="protein sequence ID" value="MBB6675817.1"/>
    <property type="molecule type" value="Genomic_DNA"/>
</dbReference>
<reference evidence="1 2" key="1">
    <citation type="submission" date="2020-08" db="EMBL/GenBank/DDBJ databases">
        <title>Cohnella phylogeny.</title>
        <authorList>
            <person name="Dunlap C."/>
        </authorList>
    </citation>
    <scope>NUCLEOTIDE SEQUENCE [LARGE SCALE GENOMIC DNA]</scope>
    <source>
        <strain evidence="1 2">DSM 103658</strain>
    </source>
</reference>
<dbReference type="AlphaFoldDB" id="A0A841T9V3"/>
<proteinExistence type="predicted"/>